<dbReference type="Proteomes" id="UP000054549">
    <property type="component" value="Unassembled WGS sequence"/>
</dbReference>
<dbReference type="InParanoid" id="A0A0C2WWX1"/>
<organism evidence="1 2">
    <name type="scientific">Amanita muscaria (strain Koide BX008)</name>
    <dbReference type="NCBI Taxonomy" id="946122"/>
    <lineage>
        <taxon>Eukaryota</taxon>
        <taxon>Fungi</taxon>
        <taxon>Dikarya</taxon>
        <taxon>Basidiomycota</taxon>
        <taxon>Agaricomycotina</taxon>
        <taxon>Agaricomycetes</taxon>
        <taxon>Agaricomycetidae</taxon>
        <taxon>Agaricales</taxon>
        <taxon>Pluteineae</taxon>
        <taxon>Amanitaceae</taxon>
        <taxon>Amanita</taxon>
    </lineage>
</organism>
<gene>
    <name evidence="1" type="ORF">M378DRAFT_83289</name>
</gene>
<dbReference type="InterPro" id="IPR059181">
    <property type="entry name" value="RWDD2A-B_C"/>
</dbReference>
<keyword evidence="2" id="KW-1185">Reference proteome</keyword>
<proteinExistence type="predicted"/>
<dbReference type="STRING" id="946122.A0A0C2WWX1"/>
<dbReference type="EMBL" id="KN818292">
    <property type="protein sequence ID" value="KIL60863.1"/>
    <property type="molecule type" value="Genomic_DNA"/>
</dbReference>
<dbReference type="PANTHER" id="PTHR15955">
    <property type="entry name" value="RWD DOMAIN CONTAINING PROTEIN 2"/>
    <property type="match status" value="1"/>
</dbReference>
<evidence type="ECO:0000313" key="1">
    <source>
        <dbReference type="EMBL" id="KIL60863.1"/>
    </source>
</evidence>
<dbReference type="HOGENOM" id="CLU_953298_0_0_1"/>
<sequence>MACLVDILKIVEELHLIRCSLLPTETLHFVDHDDQINAQSWTRILDEYGASMTISDLSASHTVPPTFQVRFNSPGSLAKVWLEVEMNKSGPGKPAMTSFKGSSFTRADQERWQELRLQKEGEVTAGYDYSYPTYELLSTHLLPLLHEHFESGTNVNDQEQQGNDDTEGASTGELEPEIFHTLLTSHHLVSITKRRSLQEWSSSLSISGFAKVGYPGVIYAEGKRDDVEEFVANVKAMQWLALRVRFVEPLLEEPEGIGRGKEKAKGRRNGWKEFQKVGEVVQEMKRLGRERYVVEMGIGSGSGQSK</sequence>
<dbReference type="PANTHER" id="PTHR15955:SF8">
    <property type="entry name" value="RWD DOMAIN-CONTAINING PROTEIN 2B-RELATED"/>
    <property type="match status" value="1"/>
</dbReference>
<protein>
    <submittedName>
        <fullName evidence="1">Uncharacterized protein</fullName>
    </submittedName>
</protein>
<dbReference type="InterPro" id="IPR017359">
    <property type="entry name" value="Phi-like"/>
</dbReference>
<dbReference type="AlphaFoldDB" id="A0A0C2WWX1"/>
<name>A0A0C2WWX1_AMAMK</name>
<evidence type="ECO:0000313" key="2">
    <source>
        <dbReference type="Proteomes" id="UP000054549"/>
    </source>
</evidence>
<dbReference type="CDD" id="cd24163">
    <property type="entry name" value="RWDD2_C"/>
    <property type="match status" value="1"/>
</dbReference>
<accession>A0A0C2WWX1</accession>
<reference evidence="1 2" key="1">
    <citation type="submission" date="2014-04" db="EMBL/GenBank/DDBJ databases">
        <title>Evolutionary Origins and Diversification of the Mycorrhizal Mutualists.</title>
        <authorList>
            <consortium name="DOE Joint Genome Institute"/>
            <consortium name="Mycorrhizal Genomics Consortium"/>
            <person name="Kohler A."/>
            <person name="Kuo A."/>
            <person name="Nagy L.G."/>
            <person name="Floudas D."/>
            <person name="Copeland A."/>
            <person name="Barry K.W."/>
            <person name="Cichocki N."/>
            <person name="Veneault-Fourrey C."/>
            <person name="LaButti K."/>
            <person name="Lindquist E.A."/>
            <person name="Lipzen A."/>
            <person name="Lundell T."/>
            <person name="Morin E."/>
            <person name="Murat C."/>
            <person name="Riley R."/>
            <person name="Ohm R."/>
            <person name="Sun H."/>
            <person name="Tunlid A."/>
            <person name="Henrissat B."/>
            <person name="Grigoriev I.V."/>
            <person name="Hibbett D.S."/>
            <person name="Martin F."/>
        </authorList>
    </citation>
    <scope>NUCLEOTIDE SEQUENCE [LARGE SCALE GENOMIC DNA]</scope>
    <source>
        <strain evidence="1 2">Koide BX008</strain>
    </source>
</reference>
<dbReference type="OrthoDB" id="432412at2759"/>